<dbReference type="PROSITE" id="PS51000">
    <property type="entry name" value="HTH_DEOR_2"/>
    <property type="match status" value="1"/>
</dbReference>
<dbReference type="Proteomes" id="UP000660611">
    <property type="component" value="Unassembled WGS sequence"/>
</dbReference>
<evidence type="ECO:0000256" key="2">
    <source>
        <dbReference type="ARBA" id="ARBA00023163"/>
    </source>
</evidence>
<dbReference type="AlphaFoldDB" id="A0A919UEU4"/>
<gene>
    <name evidence="4" type="ORF">Dsi01nite_110030</name>
</gene>
<dbReference type="RefSeq" id="WP_203854563.1">
    <property type="nucleotide sequence ID" value="NZ_BAAAVW010000034.1"/>
</dbReference>
<evidence type="ECO:0000259" key="3">
    <source>
        <dbReference type="PROSITE" id="PS51000"/>
    </source>
</evidence>
<dbReference type="GO" id="GO:0003700">
    <property type="term" value="F:DNA-binding transcription factor activity"/>
    <property type="evidence" value="ECO:0007669"/>
    <property type="project" value="InterPro"/>
</dbReference>
<evidence type="ECO:0000256" key="1">
    <source>
        <dbReference type="ARBA" id="ARBA00023015"/>
    </source>
</evidence>
<feature type="domain" description="HTH deoR-type" evidence="3">
    <location>
        <begin position="9"/>
        <end position="63"/>
    </location>
</feature>
<keyword evidence="5" id="KW-1185">Reference proteome</keyword>
<keyword evidence="1" id="KW-0805">Transcription regulation</keyword>
<keyword evidence="2" id="KW-0804">Transcription</keyword>
<name>A0A919UEU4_9ACTN</name>
<sequence length="66" mass="7330">MTGAITVLPELRHRWIVEQVLTVGAVTVREVAQRFHVSASTANRDCDRVGTRIGRRVHGGIVRDPL</sequence>
<proteinExistence type="predicted"/>
<comment type="caution">
    <text evidence="4">The sequence shown here is derived from an EMBL/GenBank/DDBJ whole genome shotgun (WGS) entry which is preliminary data.</text>
</comment>
<evidence type="ECO:0000313" key="4">
    <source>
        <dbReference type="EMBL" id="GIG52962.1"/>
    </source>
</evidence>
<protein>
    <recommendedName>
        <fullName evidence="3">HTH deoR-type domain-containing protein</fullName>
    </recommendedName>
</protein>
<dbReference type="EMBL" id="BONQ01000205">
    <property type="protein sequence ID" value="GIG52962.1"/>
    <property type="molecule type" value="Genomic_DNA"/>
</dbReference>
<reference evidence="4" key="1">
    <citation type="submission" date="2021-01" db="EMBL/GenBank/DDBJ databases">
        <title>Whole genome shotgun sequence of Dactylosporangium siamense NBRC 106093.</title>
        <authorList>
            <person name="Komaki H."/>
            <person name="Tamura T."/>
        </authorList>
    </citation>
    <scope>NUCLEOTIDE SEQUENCE</scope>
    <source>
        <strain evidence="4">NBRC 106093</strain>
    </source>
</reference>
<dbReference type="InterPro" id="IPR001034">
    <property type="entry name" value="DeoR_HTH"/>
</dbReference>
<accession>A0A919UEU4</accession>
<organism evidence="4 5">
    <name type="scientific">Dactylosporangium siamense</name>
    <dbReference type="NCBI Taxonomy" id="685454"/>
    <lineage>
        <taxon>Bacteria</taxon>
        <taxon>Bacillati</taxon>
        <taxon>Actinomycetota</taxon>
        <taxon>Actinomycetes</taxon>
        <taxon>Micromonosporales</taxon>
        <taxon>Micromonosporaceae</taxon>
        <taxon>Dactylosporangium</taxon>
    </lineage>
</organism>
<dbReference type="Pfam" id="PF08220">
    <property type="entry name" value="HTH_DeoR"/>
    <property type="match status" value="1"/>
</dbReference>
<evidence type="ECO:0000313" key="5">
    <source>
        <dbReference type="Proteomes" id="UP000660611"/>
    </source>
</evidence>